<comment type="similarity">
    <text evidence="7">Belongs to the TRAP transporter large permease family.</text>
</comment>
<comment type="subunit">
    <text evidence="7">The complex comprises the extracytoplasmic solute receptor protein and the two transmembrane proteins.</text>
</comment>
<feature type="domain" description="TRAP C4-dicarboxylate transport system permease DctM subunit" evidence="8">
    <location>
        <begin position="7"/>
        <end position="415"/>
    </location>
</feature>
<comment type="function">
    <text evidence="7">Part of the tripartite ATP-independent periplasmic (TRAP) transport system.</text>
</comment>
<feature type="transmembrane region" description="Helical" evidence="7">
    <location>
        <begin position="46"/>
        <end position="68"/>
    </location>
</feature>
<evidence type="ECO:0000256" key="7">
    <source>
        <dbReference type="RuleBase" id="RU369079"/>
    </source>
</evidence>
<dbReference type="GO" id="GO:0005886">
    <property type="term" value="C:plasma membrane"/>
    <property type="evidence" value="ECO:0007669"/>
    <property type="project" value="UniProtKB-SubCell"/>
</dbReference>
<comment type="caution">
    <text evidence="7">Lacks conserved residue(s) required for the propagation of feature annotation.</text>
</comment>
<keyword evidence="10" id="KW-1185">Reference proteome</keyword>
<feature type="transmembrane region" description="Helical" evidence="7">
    <location>
        <begin position="240"/>
        <end position="256"/>
    </location>
</feature>
<dbReference type="OrthoDB" id="9790209at2"/>
<comment type="subcellular location">
    <subcellularLocation>
        <location evidence="1 7">Cell inner membrane</location>
        <topology evidence="1 7">Multi-pass membrane protein</topology>
    </subcellularLocation>
</comment>
<evidence type="ECO:0000256" key="3">
    <source>
        <dbReference type="ARBA" id="ARBA00022519"/>
    </source>
</evidence>
<evidence type="ECO:0000256" key="5">
    <source>
        <dbReference type="ARBA" id="ARBA00022989"/>
    </source>
</evidence>
<protein>
    <recommendedName>
        <fullName evidence="7">TRAP transporter large permease protein</fullName>
    </recommendedName>
</protein>
<accession>A0A225NLX4</accession>
<gene>
    <name evidence="9" type="ORF">ATO3_18735</name>
</gene>
<name>A0A225NLX4_9RHOB</name>
<feature type="transmembrane region" description="Helical" evidence="7">
    <location>
        <begin position="132"/>
        <end position="157"/>
    </location>
</feature>
<keyword evidence="7" id="KW-0813">Transport</keyword>
<sequence>MSLIIAIVFFAACLLGVPLAFAFGLSGLVGFTISGLPVEILASKMMFAINSFPLLAIPFFMLAGELMVRAGMVNLAIRAANTLVGRVHGGLGHVTIASGLGLASVSGTAVADAAALGSALMKPLSERYSRPFGAALIAACGNLGPILPPSTAMIVYASIAGPGVSIPELFLGGVLPAFLIAGGMAIYVGLACYWRGYPLTGEPIRLANICREGLRALPVLLVPIVVIGGIIGGVFTATEGGAIAVVMASLIGLFYTRELKLSDFPAALLSAGMTTGIVTIIIAAAATVTFVFSIDMLPRQLSALLQSLTDDPQIFLLMIFVTLIGVGMFMESTAAYVMLVPIFSPIAASYGIDSLHFALVFILTLIVGMLTPPVGTLLFVASGISGLKVGEIVGEVMPLVLIQFTVALLVLLFPSVFLWLPGFAN</sequence>
<dbReference type="Pfam" id="PF06808">
    <property type="entry name" value="DctM"/>
    <property type="match status" value="1"/>
</dbReference>
<keyword evidence="6 7" id="KW-0472">Membrane</keyword>
<keyword evidence="4 7" id="KW-0812">Transmembrane</keyword>
<feature type="transmembrane region" description="Helical" evidence="7">
    <location>
        <begin position="169"/>
        <end position="194"/>
    </location>
</feature>
<organism evidence="9 10">
    <name type="scientific">Marinibacterium profundimaris</name>
    <dbReference type="NCBI Taxonomy" id="1679460"/>
    <lineage>
        <taxon>Bacteria</taxon>
        <taxon>Pseudomonadati</taxon>
        <taxon>Pseudomonadota</taxon>
        <taxon>Alphaproteobacteria</taxon>
        <taxon>Rhodobacterales</taxon>
        <taxon>Paracoccaceae</taxon>
        <taxon>Marinibacterium</taxon>
    </lineage>
</organism>
<keyword evidence="3 7" id="KW-0997">Cell inner membrane</keyword>
<feature type="transmembrane region" description="Helical" evidence="7">
    <location>
        <begin position="355"/>
        <end position="380"/>
    </location>
</feature>
<dbReference type="InterPro" id="IPR010656">
    <property type="entry name" value="DctM"/>
</dbReference>
<dbReference type="Proteomes" id="UP000215377">
    <property type="component" value="Unassembled WGS sequence"/>
</dbReference>
<feature type="transmembrane region" description="Helical" evidence="7">
    <location>
        <begin position="314"/>
        <end position="343"/>
    </location>
</feature>
<evidence type="ECO:0000256" key="6">
    <source>
        <dbReference type="ARBA" id="ARBA00023136"/>
    </source>
</evidence>
<keyword evidence="5 7" id="KW-1133">Transmembrane helix</keyword>
<comment type="caution">
    <text evidence="9">The sequence shown here is derived from an EMBL/GenBank/DDBJ whole genome shotgun (WGS) entry which is preliminary data.</text>
</comment>
<evidence type="ECO:0000313" key="9">
    <source>
        <dbReference type="EMBL" id="OWU71494.1"/>
    </source>
</evidence>
<dbReference type="InterPro" id="IPR004681">
    <property type="entry name" value="TRAP_DctM"/>
</dbReference>
<dbReference type="PANTHER" id="PTHR33362">
    <property type="entry name" value="SIALIC ACID TRAP TRANSPORTER PERMEASE PROTEIN SIAT-RELATED"/>
    <property type="match status" value="1"/>
</dbReference>
<evidence type="ECO:0000259" key="8">
    <source>
        <dbReference type="Pfam" id="PF06808"/>
    </source>
</evidence>
<evidence type="ECO:0000313" key="10">
    <source>
        <dbReference type="Proteomes" id="UP000215377"/>
    </source>
</evidence>
<evidence type="ECO:0000256" key="2">
    <source>
        <dbReference type="ARBA" id="ARBA00022475"/>
    </source>
</evidence>
<feature type="transmembrane region" description="Helical" evidence="7">
    <location>
        <begin position="214"/>
        <end position="234"/>
    </location>
</feature>
<evidence type="ECO:0000256" key="1">
    <source>
        <dbReference type="ARBA" id="ARBA00004429"/>
    </source>
</evidence>
<dbReference type="RefSeq" id="WP_088651435.1">
    <property type="nucleotide sequence ID" value="NZ_AQQR01000009.1"/>
</dbReference>
<dbReference type="GO" id="GO:0022857">
    <property type="term" value="F:transmembrane transporter activity"/>
    <property type="evidence" value="ECO:0007669"/>
    <property type="project" value="UniProtKB-UniRule"/>
</dbReference>
<dbReference type="PIRSF" id="PIRSF006066">
    <property type="entry name" value="HI0050"/>
    <property type="match status" value="1"/>
</dbReference>
<dbReference type="EMBL" id="AQQR01000009">
    <property type="protein sequence ID" value="OWU71494.1"/>
    <property type="molecule type" value="Genomic_DNA"/>
</dbReference>
<feature type="transmembrane region" description="Helical" evidence="7">
    <location>
        <begin position="400"/>
        <end position="420"/>
    </location>
</feature>
<feature type="transmembrane region" description="Helical" evidence="7">
    <location>
        <begin position="268"/>
        <end position="294"/>
    </location>
</feature>
<keyword evidence="2" id="KW-1003">Cell membrane</keyword>
<proteinExistence type="inferred from homology"/>
<dbReference type="NCBIfam" id="TIGR00786">
    <property type="entry name" value="dctM"/>
    <property type="match status" value="1"/>
</dbReference>
<reference evidence="9 10" key="1">
    <citation type="submission" date="2013-04" db="EMBL/GenBank/DDBJ databases">
        <title>Oceanicola sp. 22II1-22F33 Genome Sequencing.</title>
        <authorList>
            <person name="Lai Q."/>
            <person name="Li G."/>
            <person name="Shao Z."/>
        </authorList>
    </citation>
    <scope>NUCLEOTIDE SEQUENCE [LARGE SCALE GENOMIC DNA]</scope>
    <source>
        <strain evidence="9 10">22II1-22F33</strain>
    </source>
</reference>
<dbReference type="AlphaFoldDB" id="A0A225NLX4"/>
<evidence type="ECO:0000256" key="4">
    <source>
        <dbReference type="ARBA" id="ARBA00022692"/>
    </source>
</evidence>